<sequence length="495" mass="55595">MAKSLKRPFFGLRGGWLTFWITVACATDMTLFGYDQGVFSGVVVTQDFLKLHNLVGPTKTNVLATVTAIYDIGCFVGAVIAFTIGERLGRKKAIIVGTVIMSIGTVIKVTSYSLPQMIVGRVVLGIGNGINTATAPIWQTETAQAKWRGKLVILEMAMNIAGFCLVNWINYGLSFVEGSVAWRFPLAFQFVFIFVLFATVPWLPESPRYCWLIAHGRTQEATEILACIEDKPTTSPVVTAQLHEIQYSVDYELQHAVKWKDILLRRNKDTADTKTLRRLLLGANTQLMQQFGGINIMSYYMPTVLINSVGLSESMARLLSACNAVSYLIFSSIAILLVERWGRRGLMLLSTSGQLLSFLVITILLRITNFIVVEITPIGIQNLGWRFWIVWTVTNALFLPVIYFLYPETCKFSASSNMSKAYLFPANRKLEDMDDYFRENPSVMVIRDNDAIATKRPEKYIQREQEDIQREEAKDGSPVVGIGHEEKGLREQGNF</sequence>
<dbReference type="InterPro" id="IPR003663">
    <property type="entry name" value="Sugar/inositol_transpt"/>
</dbReference>
<feature type="transmembrane region" description="Helical" evidence="8">
    <location>
        <begin position="94"/>
        <end position="112"/>
    </location>
</feature>
<dbReference type="PROSITE" id="PS50850">
    <property type="entry name" value="MFS"/>
    <property type="match status" value="1"/>
</dbReference>
<proteinExistence type="inferred from homology"/>
<feature type="region of interest" description="Disordered" evidence="7">
    <location>
        <begin position="464"/>
        <end position="495"/>
    </location>
</feature>
<comment type="caution">
    <text evidence="10">The sequence shown here is derived from an EMBL/GenBank/DDBJ whole genome shotgun (WGS) entry which is preliminary data.</text>
</comment>
<dbReference type="Pfam" id="PF00083">
    <property type="entry name" value="Sugar_tr"/>
    <property type="match status" value="1"/>
</dbReference>
<feature type="transmembrane region" description="Helical" evidence="8">
    <location>
        <begin position="181"/>
        <end position="203"/>
    </location>
</feature>
<dbReference type="InterPro" id="IPR005829">
    <property type="entry name" value="Sugar_transporter_CS"/>
</dbReference>
<dbReference type="PRINTS" id="PR00171">
    <property type="entry name" value="SUGRTRNSPORT"/>
</dbReference>
<evidence type="ECO:0000256" key="7">
    <source>
        <dbReference type="SAM" id="MobiDB-lite"/>
    </source>
</evidence>
<gene>
    <name evidence="10" type="ORF">HZS61_014179</name>
</gene>
<organism evidence="10 11">
    <name type="scientific">Fusarium oxysporum f. sp. conglutinans</name>
    <dbReference type="NCBI Taxonomy" id="100902"/>
    <lineage>
        <taxon>Eukaryota</taxon>
        <taxon>Fungi</taxon>
        <taxon>Dikarya</taxon>
        <taxon>Ascomycota</taxon>
        <taxon>Pezizomycotina</taxon>
        <taxon>Sordariomycetes</taxon>
        <taxon>Hypocreomycetidae</taxon>
        <taxon>Hypocreales</taxon>
        <taxon>Nectriaceae</taxon>
        <taxon>Fusarium</taxon>
        <taxon>Fusarium oxysporum species complex</taxon>
    </lineage>
</organism>
<comment type="similarity">
    <text evidence="2">Belongs to the major facilitator superfamily. Sugar transporter (TC 2.A.1.1) family.</text>
</comment>
<evidence type="ECO:0000313" key="10">
    <source>
        <dbReference type="EMBL" id="KAF6522651.1"/>
    </source>
</evidence>
<evidence type="ECO:0000256" key="4">
    <source>
        <dbReference type="ARBA" id="ARBA00022692"/>
    </source>
</evidence>
<feature type="transmembrane region" description="Helical" evidence="8">
    <location>
        <begin position="118"/>
        <end position="139"/>
    </location>
</feature>
<dbReference type="InterPro" id="IPR005828">
    <property type="entry name" value="MFS_sugar_transport-like"/>
</dbReference>
<feature type="transmembrane region" description="Helical" evidence="8">
    <location>
        <begin position="385"/>
        <end position="406"/>
    </location>
</feature>
<evidence type="ECO:0000256" key="3">
    <source>
        <dbReference type="ARBA" id="ARBA00022448"/>
    </source>
</evidence>
<protein>
    <recommendedName>
        <fullName evidence="9">Major facilitator superfamily (MFS) profile domain-containing protein</fullName>
    </recommendedName>
</protein>
<feature type="transmembrane region" description="Helical" evidence="8">
    <location>
        <begin position="62"/>
        <end position="82"/>
    </location>
</feature>
<dbReference type="InterPro" id="IPR050360">
    <property type="entry name" value="MFS_Sugar_Transporters"/>
</dbReference>
<dbReference type="SUPFAM" id="SSF103473">
    <property type="entry name" value="MFS general substrate transporter"/>
    <property type="match status" value="1"/>
</dbReference>
<name>A0A8H6GS65_FUSOX</name>
<evidence type="ECO:0000256" key="1">
    <source>
        <dbReference type="ARBA" id="ARBA00004141"/>
    </source>
</evidence>
<accession>A0A8H6GS65</accession>
<dbReference type="FunFam" id="1.20.1250.20:FF:001160">
    <property type="entry name" value="MFS sugar transporte, putative"/>
    <property type="match status" value="1"/>
</dbReference>
<dbReference type="PROSITE" id="PS00216">
    <property type="entry name" value="SUGAR_TRANSPORT_1"/>
    <property type="match status" value="1"/>
</dbReference>
<feature type="domain" description="Major facilitator superfamily (MFS) profile" evidence="9">
    <location>
        <begin position="21"/>
        <end position="495"/>
    </location>
</feature>
<dbReference type="GO" id="GO:0016020">
    <property type="term" value="C:membrane"/>
    <property type="evidence" value="ECO:0007669"/>
    <property type="project" value="UniProtKB-SubCell"/>
</dbReference>
<keyword evidence="6 8" id="KW-0472">Membrane</keyword>
<keyword evidence="4 8" id="KW-0812">Transmembrane</keyword>
<dbReference type="Proteomes" id="UP000593570">
    <property type="component" value="Unassembled WGS sequence"/>
</dbReference>
<dbReference type="InterPro" id="IPR020846">
    <property type="entry name" value="MFS_dom"/>
</dbReference>
<feature type="compositionally biased region" description="Basic and acidic residues" evidence="7">
    <location>
        <begin position="464"/>
        <end position="475"/>
    </location>
</feature>
<dbReference type="EMBL" id="JACDXP010000006">
    <property type="protein sequence ID" value="KAF6522651.1"/>
    <property type="molecule type" value="Genomic_DNA"/>
</dbReference>
<feature type="transmembrane region" description="Helical" evidence="8">
    <location>
        <begin position="318"/>
        <end position="338"/>
    </location>
</feature>
<feature type="transmembrane region" description="Helical" evidence="8">
    <location>
        <begin position="287"/>
        <end position="306"/>
    </location>
</feature>
<comment type="subcellular location">
    <subcellularLocation>
        <location evidence="1">Membrane</location>
        <topology evidence="1">Multi-pass membrane protein</topology>
    </subcellularLocation>
</comment>
<evidence type="ECO:0000256" key="2">
    <source>
        <dbReference type="ARBA" id="ARBA00010992"/>
    </source>
</evidence>
<evidence type="ECO:0000256" key="5">
    <source>
        <dbReference type="ARBA" id="ARBA00022989"/>
    </source>
</evidence>
<feature type="compositionally biased region" description="Basic and acidic residues" evidence="7">
    <location>
        <begin position="483"/>
        <end position="495"/>
    </location>
</feature>
<dbReference type="AlphaFoldDB" id="A0A8H6GS65"/>
<dbReference type="GO" id="GO:0005351">
    <property type="term" value="F:carbohydrate:proton symporter activity"/>
    <property type="evidence" value="ECO:0007669"/>
    <property type="project" value="TreeGrafter"/>
</dbReference>
<keyword evidence="5 8" id="KW-1133">Transmembrane helix</keyword>
<feature type="transmembrane region" description="Helical" evidence="8">
    <location>
        <begin position="151"/>
        <end position="169"/>
    </location>
</feature>
<evidence type="ECO:0000313" key="11">
    <source>
        <dbReference type="Proteomes" id="UP000593570"/>
    </source>
</evidence>
<evidence type="ECO:0000256" key="6">
    <source>
        <dbReference type="ARBA" id="ARBA00023136"/>
    </source>
</evidence>
<dbReference type="PANTHER" id="PTHR48022:SF26">
    <property type="entry name" value="MAJOR FACILITATOR SUPERFAMILY (MFS) PROFILE DOMAIN-CONTAINING PROTEIN-RELATED"/>
    <property type="match status" value="1"/>
</dbReference>
<feature type="transmembrane region" description="Helical" evidence="8">
    <location>
        <begin position="345"/>
        <end position="365"/>
    </location>
</feature>
<dbReference type="PROSITE" id="PS51257">
    <property type="entry name" value="PROKAR_LIPOPROTEIN"/>
    <property type="match status" value="1"/>
</dbReference>
<evidence type="ECO:0000256" key="8">
    <source>
        <dbReference type="SAM" id="Phobius"/>
    </source>
</evidence>
<dbReference type="Gene3D" id="1.20.1250.20">
    <property type="entry name" value="MFS general substrate transporter like domains"/>
    <property type="match status" value="3"/>
</dbReference>
<dbReference type="PANTHER" id="PTHR48022">
    <property type="entry name" value="PLASTIDIC GLUCOSE TRANSPORTER 4"/>
    <property type="match status" value="1"/>
</dbReference>
<evidence type="ECO:0000259" key="9">
    <source>
        <dbReference type="PROSITE" id="PS50850"/>
    </source>
</evidence>
<keyword evidence="3" id="KW-0813">Transport</keyword>
<dbReference type="InterPro" id="IPR036259">
    <property type="entry name" value="MFS_trans_sf"/>
</dbReference>
<reference evidence="10 11" key="1">
    <citation type="journal article" date="2020" name="bioRxiv">
        <title>A chromosome-scale genome assembly for the Fusarium oxysporum strain Fo5176 to establish a model Arabidopsis-fungal pathosystem.</title>
        <authorList>
            <person name="Fokkens L."/>
            <person name="Guo L."/>
            <person name="Dora S."/>
            <person name="Wang B."/>
            <person name="Ye K."/>
            <person name="Sanchez-Rodriguez C."/>
            <person name="Croll D."/>
        </authorList>
    </citation>
    <scope>NUCLEOTIDE SEQUENCE [LARGE SCALE GENOMIC DNA]</scope>
    <source>
        <strain evidence="10 11">Fo5176</strain>
    </source>
</reference>